<dbReference type="SUPFAM" id="SSF51430">
    <property type="entry name" value="NAD(P)-linked oxidoreductase"/>
    <property type="match status" value="1"/>
</dbReference>
<keyword evidence="2 4" id="KW-0560">Oxidoreductase</keyword>
<dbReference type="AlphaFoldDB" id="A0A396GW72"/>
<gene>
    <name evidence="4" type="ORF">MtrunA17_Chr7g0222141</name>
</gene>
<dbReference type="Proteomes" id="UP000265566">
    <property type="component" value="Chromosome 7"/>
</dbReference>
<dbReference type="Gene3D" id="3.20.20.100">
    <property type="entry name" value="NADP-dependent oxidoreductase domain"/>
    <property type="match status" value="1"/>
</dbReference>
<evidence type="ECO:0000313" key="4">
    <source>
        <dbReference type="EMBL" id="RHN44688.1"/>
    </source>
</evidence>
<dbReference type="PANTHER" id="PTHR43625">
    <property type="entry name" value="AFLATOXIN B1 ALDEHYDE REDUCTASE"/>
    <property type="match status" value="1"/>
</dbReference>
<comment type="caution">
    <text evidence="4">The sequence shown here is derived from an EMBL/GenBank/DDBJ whole genome shotgun (WGS) entry which is preliminary data.</text>
</comment>
<organism evidence="4">
    <name type="scientific">Medicago truncatula</name>
    <name type="common">Barrel medic</name>
    <name type="synonym">Medicago tribuloides</name>
    <dbReference type="NCBI Taxonomy" id="3880"/>
    <lineage>
        <taxon>Eukaryota</taxon>
        <taxon>Viridiplantae</taxon>
        <taxon>Streptophyta</taxon>
        <taxon>Embryophyta</taxon>
        <taxon>Tracheophyta</taxon>
        <taxon>Spermatophyta</taxon>
        <taxon>Magnoliopsida</taxon>
        <taxon>eudicotyledons</taxon>
        <taxon>Gunneridae</taxon>
        <taxon>Pentapetalae</taxon>
        <taxon>rosids</taxon>
        <taxon>fabids</taxon>
        <taxon>Fabales</taxon>
        <taxon>Fabaceae</taxon>
        <taxon>Papilionoideae</taxon>
        <taxon>50 kb inversion clade</taxon>
        <taxon>NPAAA clade</taxon>
        <taxon>Hologalegina</taxon>
        <taxon>IRL clade</taxon>
        <taxon>Trifolieae</taxon>
        <taxon>Medicago</taxon>
    </lineage>
</organism>
<name>A0A396GW72_MEDTR</name>
<evidence type="ECO:0000256" key="2">
    <source>
        <dbReference type="ARBA" id="ARBA00023002"/>
    </source>
</evidence>
<dbReference type="Gramene" id="rna38838">
    <property type="protein sequence ID" value="RHN44688.1"/>
    <property type="gene ID" value="gene38838"/>
</dbReference>
<evidence type="ECO:0000259" key="3">
    <source>
        <dbReference type="Pfam" id="PF00248"/>
    </source>
</evidence>
<proteinExistence type="predicted"/>
<evidence type="ECO:0000256" key="1">
    <source>
        <dbReference type="ARBA" id="ARBA00022857"/>
    </source>
</evidence>
<reference evidence="4" key="1">
    <citation type="journal article" date="2018" name="Nat. Plants">
        <title>Whole-genome landscape of Medicago truncatula symbiotic genes.</title>
        <authorList>
            <person name="Pecrix Y."/>
            <person name="Gamas P."/>
            <person name="Carrere S."/>
        </authorList>
    </citation>
    <scope>NUCLEOTIDE SEQUENCE</scope>
    <source>
        <tissue evidence="4">Leaves</tissue>
    </source>
</reference>
<dbReference type="InterPro" id="IPR036812">
    <property type="entry name" value="NAD(P)_OxRdtase_dom_sf"/>
</dbReference>
<dbReference type="Pfam" id="PF00248">
    <property type="entry name" value="Aldo_ket_red"/>
    <property type="match status" value="1"/>
</dbReference>
<dbReference type="PANTHER" id="PTHR43625:SF40">
    <property type="entry name" value="ALDO-KETO REDUCTASE YAKC [NADP(+)]"/>
    <property type="match status" value="1"/>
</dbReference>
<dbReference type="EC" id="1.1.1.317" evidence="4"/>
<keyword evidence="1" id="KW-0521">NADP</keyword>
<dbReference type="InterPro" id="IPR023210">
    <property type="entry name" value="NADP_OxRdtase_dom"/>
</dbReference>
<dbReference type="EMBL" id="PSQE01000007">
    <property type="protein sequence ID" value="RHN44688.1"/>
    <property type="molecule type" value="Genomic_DNA"/>
</dbReference>
<accession>A0A396GW72</accession>
<protein>
    <submittedName>
        <fullName evidence="4">Putative perakine reductase</fullName>
        <ecNumber evidence="4">1.1.1.317</ecNumber>
    </submittedName>
</protein>
<dbReference type="GO" id="GO:0016491">
    <property type="term" value="F:oxidoreductase activity"/>
    <property type="evidence" value="ECO:0007669"/>
    <property type="project" value="UniProtKB-KW"/>
</dbReference>
<feature type="domain" description="NADP-dependent oxidoreductase" evidence="3">
    <location>
        <begin position="65"/>
        <end position="150"/>
    </location>
</feature>
<dbReference type="InterPro" id="IPR050791">
    <property type="entry name" value="Aldo-Keto_reductase"/>
</dbReference>
<sequence>MIINILWKRLGSKINACLFLPSAKSENYNDFNHEVLGNTFKKANYGDLHQWHSEISKCGRFPFGGKIKYIGLSEASASTIRRAHAVHPITAVQLEWSLWSRDVEEDVIPTCRELGIGIVAYSPLGRGFFSSGTKLLDNLQQDDYRKVCGKIRLQKFLRITYSFC</sequence>